<sequence length="193" mass="21968">MLLFCAVQGTYSPRRTTLPEIDDSLLIRVGEDDRDAFEELYRKSGRAVYAFALSLLKNPDDTQDIVQETFLKIRGAAHLYRPMGKPMAWILTIARNLCNSRLRQSALSVEDCKMEDSLQFSYVTDPTDRLVLESALRILGEEERQILLLHCVAGMKHREIAQDLGMPLSTVLSRYNRSLKKLRNHLTAQGVLS</sequence>
<dbReference type="InterPro" id="IPR007627">
    <property type="entry name" value="RNA_pol_sigma70_r2"/>
</dbReference>
<keyword evidence="2" id="KW-0805">Transcription regulation</keyword>
<evidence type="ECO:0000256" key="4">
    <source>
        <dbReference type="ARBA" id="ARBA00023125"/>
    </source>
</evidence>
<evidence type="ECO:0000256" key="2">
    <source>
        <dbReference type="ARBA" id="ARBA00023015"/>
    </source>
</evidence>
<dbReference type="InterPro" id="IPR039425">
    <property type="entry name" value="RNA_pol_sigma-70-like"/>
</dbReference>
<dbReference type="InterPro" id="IPR013249">
    <property type="entry name" value="RNA_pol_sigma70_r4_t2"/>
</dbReference>
<dbReference type="InterPro" id="IPR036388">
    <property type="entry name" value="WH-like_DNA-bd_sf"/>
</dbReference>
<name>A0A6N2SXK2_9FIRM</name>
<feature type="domain" description="RNA polymerase sigma factor 70 region 4 type 2" evidence="7">
    <location>
        <begin position="131"/>
        <end position="182"/>
    </location>
</feature>
<gene>
    <name evidence="8" type="primary">sigK_1</name>
    <name evidence="8" type="ORF">AULFYP135_01151</name>
</gene>
<accession>A0A6N2SXK2</accession>
<dbReference type="PANTHER" id="PTHR43133:SF8">
    <property type="entry name" value="RNA POLYMERASE SIGMA FACTOR HI_1459-RELATED"/>
    <property type="match status" value="1"/>
</dbReference>
<dbReference type="InterPro" id="IPR013324">
    <property type="entry name" value="RNA_pol_sigma_r3/r4-like"/>
</dbReference>
<evidence type="ECO:0000256" key="5">
    <source>
        <dbReference type="ARBA" id="ARBA00023163"/>
    </source>
</evidence>
<comment type="similarity">
    <text evidence="1">Belongs to the sigma-70 factor family. ECF subfamily.</text>
</comment>
<dbReference type="Pfam" id="PF08281">
    <property type="entry name" value="Sigma70_r4_2"/>
    <property type="match status" value="1"/>
</dbReference>
<evidence type="ECO:0000256" key="3">
    <source>
        <dbReference type="ARBA" id="ARBA00023082"/>
    </source>
</evidence>
<dbReference type="AlphaFoldDB" id="A0A6N2SXK2"/>
<dbReference type="EMBL" id="CACRSL010000003">
    <property type="protein sequence ID" value="VYS97864.1"/>
    <property type="molecule type" value="Genomic_DNA"/>
</dbReference>
<organism evidence="8">
    <name type="scientific">uncultured Anaerotruncus sp</name>
    <dbReference type="NCBI Taxonomy" id="905011"/>
    <lineage>
        <taxon>Bacteria</taxon>
        <taxon>Bacillati</taxon>
        <taxon>Bacillota</taxon>
        <taxon>Clostridia</taxon>
        <taxon>Eubacteriales</taxon>
        <taxon>Oscillospiraceae</taxon>
        <taxon>Anaerotruncus</taxon>
        <taxon>environmental samples</taxon>
    </lineage>
</organism>
<proteinExistence type="inferred from homology"/>
<feature type="domain" description="RNA polymerase sigma-70 region 2" evidence="6">
    <location>
        <begin position="40"/>
        <end position="105"/>
    </location>
</feature>
<dbReference type="SUPFAM" id="SSF88659">
    <property type="entry name" value="Sigma3 and sigma4 domains of RNA polymerase sigma factors"/>
    <property type="match status" value="1"/>
</dbReference>
<keyword evidence="4" id="KW-0238">DNA-binding</keyword>
<dbReference type="NCBIfam" id="TIGR02937">
    <property type="entry name" value="sigma70-ECF"/>
    <property type="match status" value="1"/>
</dbReference>
<evidence type="ECO:0000259" key="7">
    <source>
        <dbReference type="Pfam" id="PF08281"/>
    </source>
</evidence>
<evidence type="ECO:0000256" key="1">
    <source>
        <dbReference type="ARBA" id="ARBA00010641"/>
    </source>
</evidence>
<protein>
    <submittedName>
        <fullName evidence="8">ECF RNA polymerase sigma factor SigK</fullName>
    </submittedName>
</protein>
<dbReference type="InterPro" id="IPR014284">
    <property type="entry name" value="RNA_pol_sigma-70_dom"/>
</dbReference>
<dbReference type="Gene3D" id="1.10.10.10">
    <property type="entry name" value="Winged helix-like DNA-binding domain superfamily/Winged helix DNA-binding domain"/>
    <property type="match status" value="1"/>
</dbReference>
<keyword evidence="3" id="KW-0731">Sigma factor</keyword>
<reference evidence="8" key="1">
    <citation type="submission" date="2019-11" db="EMBL/GenBank/DDBJ databases">
        <authorList>
            <person name="Feng L."/>
        </authorList>
    </citation>
    <scope>NUCLEOTIDE SEQUENCE</scope>
    <source>
        <strain evidence="8">AundefinedLFYP135</strain>
    </source>
</reference>
<dbReference type="GO" id="GO:0003677">
    <property type="term" value="F:DNA binding"/>
    <property type="evidence" value="ECO:0007669"/>
    <property type="project" value="UniProtKB-KW"/>
</dbReference>
<dbReference type="PANTHER" id="PTHR43133">
    <property type="entry name" value="RNA POLYMERASE ECF-TYPE SIGMA FACTO"/>
    <property type="match status" value="1"/>
</dbReference>
<dbReference type="Pfam" id="PF04542">
    <property type="entry name" value="Sigma70_r2"/>
    <property type="match status" value="1"/>
</dbReference>
<dbReference type="InterPro" id="IPR013325">
    <property type="entry name" value="RNA_pol_sigma_r2"/>
</dbReference>
<dbReference type="GO" id="GO:0016987">
    <property type="term" value="F:sigma factor activity"/>
    <property type="evidence" value="ECO:0007669"/>
    <property type="project" value="UniProtKB-KW"/>
</dbReference>
<dbReference type="Gene3D" id="1.10.1740.10">
    <property type="match status" value="1"/>
</dbReference>
<evidence type="ECO:0000259" key="6">
    <source>
        <dbReference type="Pfam" id="PF04542"/>
    </source>
</evidence>
<keyword evidence="5" id="KW-0804">Transcription</keyword>
<dbReference type="SUPFAM" id="SSF88946">
    <property type="entry name" value="Sigma2 domain of RNA polymerase sigma factors"/>
    <property type="match status" value="1"/>
</dbReference>
<evidence type="ECO:0000313" key="8">
    <source>
        <dbReference type="EMBL" id="VYS97864.1"/>
    </source>
</evidence>
<dbReference type="GO" id="GO:0006352">
    <property type="term" value="P:DNA-templated transcription initiation"/>
    <property type="evidence" value="ECO:0007669"/>
    <property type="project" value="InterPro"/>
</dbReference>
<dbReference type="CDD" id="cd06171">
    <property type="entry name" value="Sigma70_r4"/>
    <property type="match status" value="1"/>
</dbReference>